<gene>
    <name evidence="1" type="ORF">M9H77_06769</name>
</gene>
<accession>A0ACC0BT82</accession>
<reference evidence="2" key="1">
    <citation type="journal article" date="2023" name="Nat. Plants">
        <title>Single-cell RNA sequencing provides a high-resolution roadmap for understanding the multicellular compartmentation of specialized metabolism.</title>
        <authorList>
            <person name="Sun S."/>
            <person name="Shen X."/>
            <person name="Li Y."/>
            <person name="Li Y."/>
            <person name="Wang S."/>
            <person name="Li R."/>
            <person name="Zhang H."/>
            <person name="Shen G."/>
            <person name="Guo B."/>
            <person name="Wei J."/>
            <person name="Xu J."/>
            <person name="St-Pierre B."/>
            <person name="Chen S."/>
            <person name="Sun C."/>
        </authorList>
    </citation>
    <scope>NUCLEOTIDE SEQUENCE [LARGE SCALE GENOMIC DNA]</scope>
</reference>
<evidence type="ECO:0000313" key="1">
    <source>
        <dbReference type="EMBL" id="KAI5675819.1"/>
    </source>
</evidence>
<organism evidence="1 2">
    <name type="scientific">Catharanthus roseus</name>
    <name type="common">Madagascar periwinkle</name>
    <name type="synonym">Vinca rosea</name>
    <dbReference type="NCBI Taxonomy" id="4058"/>
    <lineage>
        <taxon>Eukaryota</taxon>
        <taxon>Viridiplantae</taxon>
        <taxon>Streptophyta</taxon>
        <taxon>Embryophyta</taxon>
        <taxon>Tracheophyta</taxon>
        <taxon>Spermatophyta</taxon>
        <taxon>Magnoliopsida</taxon>
        <taxon>eudicotyledons</taxon>
        <taxon>Gunneridae</taxon>
        <taxon>Pentapetalae</taxon>
        <taxon>asterids</taxon>
        <taxon>lamiids</taxon>
        <taxon>Gentianales</taxon>
        <taxon>Apocynaceae</taxon>
        <taxon>Rauvolfioideae</taxon>
        <taxon>Vinceae</taxon>
        <taxon>Catharanthinae</taxon>
        <taxon>Catharanthus</taxon>
    </lineage>
</organism>
<keyword evidence="2" id="KW-1185">Reference proteome</keyword>
<protein>
    <submittedName>
        <fullName evidence="1">Uncharacterized protein</fullName>
    </submittedName>
</protein>
<evidence type="ECO:0000313" key="2">
    <source>
        <dbReference type="Proteomes" id="UP001060085"/>
    </source>
</evidence>
<proteinExistence type="predicted"/>
<name>A0ACC0BT82_CATRO</name>
<comment type="caution">
    <text evidence="1">The sequence shown here is derived from an EMBL/GenBank/DDBJ whole genome shotgun (WGS) entry which is preliminary data.</text>
</comment>
<sequence length="177" mass="19952">MAFFYPLRIYHPRDDYIRCYRAVKRVYIGNPARRDTRTFAHQPAGVDRRMMTSMLQEVDDMTTGVLEGPPSPPTQYASVMRKVLTIICGYMVSIGVQPSHHHPTEPVPECGARGVKRGAHRLPYDGARGGRALAPPHPDGRGRADPDMEEREEEDLADGDVEIHAYMFYLTHSTAQT</sequence>
<dbReference type="EMBL" id="CM044702">
    <property type="protein sequence ID" value="KAI5675819.1"/>
    <property type="molecule type" value="Genomic_DNA"/>
</dbReference>
<dbReference type="Proteomes" id="UP001060085">
    <property type="component" value="Linkage Group LG02"/>
</dbReference>